<organism evidence="2 3">
    <name type="scientific">Extremus antarcticus</name>
    <dbReference type="NCBI Taxonomy" id="702011"/>
    <lineage>
        <taxon>Eukaryota</taxon>
        <taxon>Fungi</taxon>
        <taxon>Dikarya</taxon>
        <taxon>Ascomycota</taxon>
        <taxon>Pezizomycotina</taxon>
        <taxon>Dothideomycetes</taxon>
        <taxon>Dothideomycetidae</taxon>
        <taxon>Mycosphaerellales</taxon>
        <taxon>Extremaceae</taxon>
        <taxon>Extremus</taxon>
    </lineage>
</organism>
<evidence type="ECO:0000313" key="3">
    <source>
        <dbReference type="Proteomes" id="UP001271007"/>
    </source>
</evidence>
<protein>
    <recommendedName>
        <fullName evidence="1">Heterokaryon incompatibility domain-containing protein</fullName>
    </recommendedName>
</protein>
<proteinExistence type="predicted"/>
<evidence type="ECO:0000313" key="2">
    <source>
        <dbReference type="EMBL" id="KAK3045525.1"/>
    </source>
</evidence>
<dbReference type="PANTHER" id="PTHR10622">
    <property type="entry name" value="HET DOMAIN-CONTAINING PROTEIN"/>
    <property type="match status" value="1"/>
</dbReference>
<reference evidence="2" key="1">
    <citation type="submission" date="2023-04" db="EMBL/GenBank/DDBJ databases">
        <title>Black Yeasts Isolated from many extreme environments.</title>
        <authorList>
            <person name="Coleine C."/>
            <person name="Stajich J.E."/>
            <person name="Selbmann L."/>
        </authorList>
    </citation>
    <scope>NUCLEOTIDE SEQUENCE</scope>
    <source>
        <strain evidence="2">CCFEE 5312</strain>
    </source>
</reference>
<feature type="domain" description="Heterokaryon incompatibility" evidence="1">
    <location>
        <begin position="52"/>
        <end position="103"/>
    </location>
</feature>
<dbReference type="PANTHER" id="PTHR10622:SF10">
    <property type="entry name" value="HET DOMAIN-CONTAINING PROTEIN"/>
    <property type="match status" value="1"/>
</dbReference>
<evidence type="ECO:0000259" key="1">
    <source>
        <dbReference type="Pfam" id="PF06985"/>
    </source>
</evidence>
<dbReference type="Pfam" id="PF06985">
    <property type="entry name" value="HET"/>
    <property type="match status" value="1"/>
</dbReference>
<dbReference type="AlphaFoldDB" id="A0AAJ0D9A5"/>
<gene>
    <name evidence="2" type="ORF">LTR09_012907</name>
</gene>
<accession>A0AAJ0D9A5</accession>
<dbReference type="InterPro" id="IPR010730">
    <property type="entry name" value="HET"/>
</dbReference>
<name>A0AAJ0D9A5_9PEZI</name>
<dbReference type="EMBL" id="JAWDJX010000213">
    <property type="protein sequence ID" value="KAK3045525.1"/>
    <property type="molecule type" value="Genomic_DNA"/>
</dbReference>
<comment type="caution">
    <text evidence="2">The sequence shown here is derived from an EMBL/GenBank/DDBJ whole genome shotgun (WGS) entry which is preliminary data.</text>
</comment>
<dbReference type="Proteomes" id="UP001271007">
    <property type="component" value="Unassembled WGS sequence"/>
</dbReference>
<sequence>MRLLHVDSLDFTEFQDDQRSPSETAFQDVQNRRNMDGGGYRKVEAFAAYVREQHLAPIKWLWVDTCCINKYSAAELSKAINSMFDWYHDAKLCLAYLADVETAEDRSSFEKSDWFKRGWKLQELLAPQVVLFVARQWQRAALEDMEHRSGDHVAAASVSAVSTILMLGKM</sequence>
<keyword evidence="3" id="KW-1185">Reference proteome</keyword>